<keyword evidence="9" id="KW-1185">Reference proteome</keyword>
<dbReference type="Proteomes" id="UP000825935">
    <property type="component" value="Chromosome 9"/>
</dbReference>
<evidence type="ECO:0000259" key="7">
    <source>
        <dbReference type="PROSITE" id="PS50850"/>
    </source>
</evidence>
<feature type="domain" description="Major facilitator superfamily (MFS) profile" evidence="7">
    <location>
        <begin position="41"/>
        <end position="494"/>
    </location>
</feature>
<evidence type="ECO:0000313" key="9">
    <source>
        <dbReference type="Proteomes" id="UP000825935"/>
    </source>
</evidence>
<feature type="transmembrane region" description="Helical" evidence="6">
    <location>
        <begin position="212"/>
        <end position="235"/>
    </location>
</feature>
<dbReference type="InterPro" id="IPR020846">
    <property type="entry name" value="MFS_dom"/>
</dbReference>
<keyword evidence="2" id="KW-0813">Transport</keyword>
<feature type="transmembrane region" description="Helical" evidence="6">
    <location>
        <begin position="40"/>
        <end position="67"/>
    </location>
</feature>
<evidence type="ECO:0000256" key="4">
    <source>
        <dbReference type="ARBA" id="ARBA00022989"/>
    </source>
</evidence>
<reference evidence="8" key="1">
    <citation type="submission" date="2021-08" db="EMBL/GenBank/DDBJ databases">
        <title>WGS assembly of Ceratopteris richardii.</title>
        <authorList>
            <person name="Marchant D.B."/>
            <person name="Chen G."/>
            <person name="Jenkins J."/>
            <person name="Shu S."/>
            <person name="Leebens-Mack J."/>
            <person name="Grimwood J."/>
            <person name="Schmutz J."/>
            <person name="Soltis P."/>
            <person name="Soltis D."/>
            <person name="Chen Z.-H."/>
        </authorList>
    </citation>
    <scope>NUCLEOTIDE SEQUENCE</scope>
    <source>
        <strain evidence="8">Whitten #5841</strain>
        <tissue evidence="8">Leaf</tissue>
    </source>
</reference>
<feature type="transmembrane region" description="Helical" evidence="6">
    <location>
        <begin position="468"/>
        <end position="487"/>
    </location>
</feature>
<evidence type="ECO:0000256" key="2">
    <source>
        <dbReference type="ARBA" id="ARBA00022448"/>
    </source>
</evidence>
<dbReference type="GO" id="GO:0022857">
    <property type="term" value="F:transmembrane transporter activity"/>
    <property type="evidence" value="ECO:0007669"/>
    <property type="project" value="InterPro"/>
</dbReference>
<evidence type="ECO:0000256" key="5">
    <source>
        <dbReference type="ARBA" id="ARBA00023136"/>
    </source>
</evidence>
<feature type="transmembrane region" description="Helical" evidence="6">
    <location>
        <begin position="429"/>
        <end position="456"/>
    </location>
</feature>
<feature type="transmembrane region" description="Helical" evidence="6">
    <location>
        <begin position="390"/>
        <end position="417"/>
    </location>
</feature>
<feature type="transmembrane region" description="Helical" evidence="6">
    <location>
        <begin position="338"/>
        <end position="357"/>
    </location>
</feature>
<gene>
    <name evidence="8" type="ORF">KP509_09G015600</name>
</gene>
<dbReference type="OMA" id="PIAYVMV"/>
<evidence type="ECO:0000313" key="8">
    <source>
        <dbReference type="EMBL" id="KAH7428747.1"/>
    </source>
</evidence>
<dbReference type="GO" id="GO:0016020">
    <property type="term" value="C:membrane"/>
    <property type="evidence" value="ECO:0007669"/>
    <property type="project" value="UniProtKB-SubCell"/>
</dbReference>
<protein>
    <recommendedName>
        <fullName evidence="7">Major facilitator superfamily (MFS) profile domain-containing protein</fullName>
    </recommendedName>
</protein>
<name>A0A8T2TZ71_CERRI</name>
<dbReference type="PROSITE" id="PS50850">
    <property type="entry name" value="MFS"/>
    <property type="match status" value="1"/>
</dbReference>
<dbReference type="EMBL" id="CM035414">
    <property type="protein sequence ID" value="KAH7428747.1"/>
    <property type="molecule type" value="Genomic_DNA"/>
</dbReference>
<evidence type="ECO:0000256" key="1">
    <source>
        <dbReference type="ARBA" id="ARBA00004141"/>
    </source>
</evidence>
<dbReference type="PANTHER" id="PTHR23504">
    <property type="entry name" value="MAJOR FACILITATOR SUPERFAMILY DOMAIN-CONTAINING PROTEIN 10"/>
    <property type="match status" value="1"/>
</dbReference>
<dbReference type="SUPFAM" id="SSF103473">
    <property type="entry name" value="MFS general substrate transporter"/>
    <property type="match status" value="1"/>
</dbReference>
<evidence type="ECO:0000256" key="6">
    <source>
        <dbReference type="SAM" id="Phobius"/>
    </source>
</evidence>
<accession>A0A8T2TZ71</accession>
<dbReference type="CDD" id="cd17330">
    <property type="entry name" value="MFS_SLC46_TetA_like"/>
    <property type="match status" value="1"/>
</dbReference>
<dbReference type="PANTHER" id="PTHR23504:SF15">
    <property type="entry name" value="MAJOR FACILITATOR SUPERFAMILY (MFS) PROFILE DOMAIN-CONTAINING PROTEIN"/>
    <property type="match status" value="1"/>
</dbReference>
<dbReference type="AlphaFoldDB" id="A0A8T2TZ71"/>
<feature type="transmembrane region" description="Helical" evidence="6">
    <location>
        <begin position="170"/>
        <end position="192"/>
    </location>
</feature>
<dbReference type="InterPro" id="IPR011701">
    <property type="entry name" value="MFS"/>
</dbReference>
<proteinExistence type="predicted"/>
<sequence>MMDSSQALQPLLNQKKQRNYRCPGCDIEYRKESAKGPLKLYLAFASFVVLCNALPLSSLFPFVYFMVRDFGIAKSETRISTYAGFVGAALMFGRALTSIFWGMLADIYGRKPVMVFGTATIVVFNTLFGFSKSFWLALISRFLMGLLNGMLGPVRAYVSEICTLEYQAFGLAMVATMWAVGLIIGPAIGGYLSQPSDKYPSLFPSGSLFDQFPYALPCLCISVAAFLGVIVGLFLPETLHKHDRSVECNPCNSEKKFVPKDTVISIKEGNDIDIATSRTVYLSFNKIKWKNKGMISSIFLYFIWGLHDMAYSEIFSLWAVSPKQYGGLGLTTSDVGTILSVSGFVLLVFQLVAFAPLANRFGAIQLIQCSIVITLPLVVVFPLIQTTDGVTLWSLLISANVIKNILSACIITGNFILINNSVVISQRGFANGVSMSLASFGRAVGPACAGTLFSWAQERLDSWFLPGMWIVFFILAVVALVSLIFTFEPILPKSLLHPLPERPWEDVTTQKLERSSSFTLG</sequence>
<dbReference type="Pfam" id="PF07690">
    <property type="entry name" value="MFS_1"/>
    <property type="match status" value="2"/>
</dbReference>
<comment type="subcellular location">
    <subcellularLocation>
        <location evidence="1">Membrane</location>
        <topology evidence="1">Multi-pass membrane protein</topology>
    </subcellularLocation>
</comment>
<keyword evidence="5 6" id="KW-0472">Membrane</keyword>
<feature type="transmembrane region" description="Helical" evidence="6">
    <location>
        <begin position="113"/>
        <end position="130"/>
    </location>
</feature>
<evidence type="ECO:0000256" key="3">
    <source>
        <dbReference type="ARBA" id="ARBA00022692"/>
    </source>
</evidence>
<comment type="caution">
    <text evidence="8">The sequence shown here is derived from an EMBL/GenBank/DDBJ whole genome shotgun (WGS) entry which is preliminary data.</text>
</comment>
<dbReference type="Gene3D" id="1.20.1250.20">
    <property type="entry name" value="MFS general substrate transporter like domains"/>
    <property type="match status" value="1"/>
</dbReference>
<feature type="transmembrane region" description="Helical" evidence="6">
    <location>
        <begin position="298"/>
        <end position="318"/>
    </location>
</feature>
<keyword evidence="4 6" id="KW-1133">Transmembrane helix</keyword>
<keyword evidence="3 6" id="KW-0812">Transmembrane</keyword>
<dbReference type="InterPro" id="IPR036259">
    <property type="entry name" value="MFS_trans_sf"/>
</dbReference>
<organism evidence="8 9">
    <name type="scientific">Ceratopteris richardii</name>
    <name type="common">Triangle waterfern</name>
    <dbReference type="NCBI Taxonomy" id="49495"/>
    <lineage>
        <taxon>Eukaryota</taxon>
        <taxon>Viridiplantae</taxon>
        <taxon>Streptophyta</taxon>
        <taxon>Embryophyta</taxon>
        <taxon>Tracheophyta</taxon>
        <taxon>Polypodiopsida</taxon>
        <taxon>Polypodiidae</taxon>
        <taxon>Polypodiales</taxon>
        <taxon>Pteridineae</taxon>
        <taxon>Pteridaceae</taxon>
        <taxon>Parkerioideae</taxon>
        <taxon>Ceratopteris</taxon>
    </lineage>
</organism>
<feature type="transmembrane region" description="Helical" evidence="6">
    <location>
        <begin position="364"/>
        <end position="384"/>
    </location>
</feature>
<feature type="transmembrane region" description="Helical" evidence="6">
    <location>
        <begin position="79"/>
        <end position="101"/>
    </location>
</feature>
<dbReference type="OrthoDB" id="10262656at2759"/>